<dbReference type="SMART" id="SM00028">
    <property type="entry name" value="TPR"/>
    <property type="match status" value="2"/>
</dbReference>
<dbReference type="Proteomes" id="UP000184420">
    <property type="component" value="Unassembled WGS sequence"/>
</dbReference>
<dbReference type="RefSeq" id="WP_073078009.1">
    <property type="nucleotide sequence ID" value="NZ_FRBL01000001.1"/>
</dbReference>
<organism evidence="8 9">
    <name type="scientific">Chitinophaga jiangningensis</name>
    <dbReference type="NCBI Taxonomy" id="1419482"/>
    <lineage>
        <taxon>Bacteria</taxon>
        <taxon>Pseudomonadati</taxon>
        <taxon>Bacteroidota</taxon>
        <taxon>Chitinophagia</taxon>
        <taxon>Chitinophagales</taxon>
        <taxon>Chitinophagaceae</taxon>
        <taxon>Chitinophaga</taxon>
    </lineage>
</organism>
<dbReference type="InterPro" id="IPR019734">
    <property type="entry name" value="TPR_rpt"/>
</dbReference>
<sequence length="465" mass="52216">MRKLITTIFCGAVLIGASSCNKYLEIVPRGDKIPQTLLDYRGLIESGDAHVIDYSVHAGLVNDWRLLPTSQTAVNLGTVNYNWQESIDRTQFIQTDAGYSSAYKNIFISNVVINNVPGATTGTDAEKATLIAQARVARAISYFYLINTYAKTYDAKTAATDPGVIINVAEEMEQTLTQSTVQQVYDFMLKDLNESLPALPNMGANPMMAGKGTAYALLTKIYMFQQKYKEAEEMADKALEMNSQLFDYVKYYTDNKTVADGTSPSIGLTKYEFNNPENYYFNYGGTIVKNQGFYASLLLPTDSATYEPGDARFKINFVGRTLSNMRVFTQRRMDDVNSGGIRTPEIYYAKAECLARSGKYAEAMEKLNTVRRKRIIASFYKDLTAATEAEAIALIRKESRNEYRGYGNNYLDNRRFNNDPVYRAPITKTENGATYTITPDSHLWIFPFSQTSIAYGEGRLVQNSH</sequence>
<dbReference type="OrthoDB" id="697229at2"/>
<keyword evidence="5" id="KW-0998">Cell outer membrane</keyword>
<dbReference type="InterPro" id="IPR011990">
    <property type="entry name" value="TPR-like_helical_dom_sf"/>
</dbReference>
<evidence type="ECO:0000259" key="6">
    <source>
        <dbReference type="Pfam" id="PF07980"/>
    </source>
</evidence>
<dbReference type="GO" id="GO:0009279">
    <property type="term" value="C:cell outer membrane"/>
    <property type="evidence" value="ECO:0007669"/>
    <property type="project" value="UniProtKB-SubCell"/>
</dbReference>
<reference evidence="8 9" key="1">
    <citation type="submission" date="2016-11" db="EMBL/GenBank/DDBJ databases">
        <authorList>
            <person name="Jaros S."/>
            <person name="Januszkiewicz K."/>
            <person name="Wedrychowicz H."/>
        </authorList>
    </citation>
    <scope>NUCLEOTIDE SEQUENCE [LARGE SCALE GENOMIC DNA]</scope>
    <source>
        <strain evidence="8 9">DSM 27406</strain>
    </source>
</reference>
<feature type="domain" description="SusD-like N-terminal" evidence="7">
    <location>
        <begin position="39"/>
        <end position="223"/>
    </location>
</feature>
<dbReference type="PROSITE" id="PS51257">
    <property type="entry name" value="PROKAR_LIPOPROTEIN"/>
    <property type="match status" value="1"/>
</dbReference>
<accession>A0A1M6WLP8</accession>
<dbReference type="Pfam" id="PF14322">
    <property type="entry name" value="SusD-like_3"/>
    <property type="match status" value="1"/>
</dbReference>
<proteinExistence type="inferred from homology"/>
<dbReference type="EMBL" id="FRBL01000001">
    <property type="protein sequence ID" value="SHK94524.1"/>
    <property type="molecule type" value="Genomic_DNA"/>
</dbReference>
<keyword evidence="4" id="KW-0472">Membrane</keyword>
<protein>
    <submittedName>
        <fullName evidence="8">SusD family protein</fullName>
    </submittedName>
</protein>
<keyword evidence="9" id="KW-1185">Reference proteome</keyword>
<evidence type="ECO:0000256" key="2">
    <source>
        <dbReference type="ARBA" id="ARBA00006275"/>
    </source>
</evidence>
<evidence type="ECO:0000313" key="8">
    <source>
        <dbReference type="EMBL" id="SHK94524.1"/>
    </source>
</evidence>
<evidence type="ECO:0000256" key="3">
    <source>
        <dbReference type="ARBA" id="ARBA00022729"/>
    </source>
</evidence>
<evidence type="ECO:0000313" key="9">
    <source>
        <dbReference type="Proteomes" id="UP000184420"/>
    </source>
</evidence>
<evidence type="ECO:0000256" key="1">
    <source>
        <dbReference type="ARBA" id="ARBA00004442"/>
    </source>
</evidence>
<evidence type="ECO:0000256" key="4">
    <source>
        <dbReference type="ARBA" id="ARBA00023136"/>
    </source>
</evidence>
<dbReference type="InterPro" id="IPR033985">
    <property type="entry name" value="SusD-like_N"/>
</dbReference>
<gene>
    <name evidence="8" type="ORF">SAMN05444266_101678</name>
</gene>
<name>A0A1M6WLP8_9BACT</name>
<dbReference type="Gene3D" id="1.25.40.390">
    <property type="match status" value="1"/>
</dbReference>
<evidence type="ECO:0000259" key="7">
    <source>
        <dbReference type="Pfam" id="PF14322"/>
    </source>
</evidence>
<comment type="subcellular location">
    <subcellularLocation>
        <location evidence="1">Cell outer membrane</location>
    </subcellularLocation>
</comment>
<feature type="domain" description="RagB/SusD" evidence="6">
    <location>
        <begin position="341"/>
        <end position="445"/>
    </location>
</feature>
<dbReference type="AlphaFoldDB" id="A0A1M6WLP8"/>
<dbReference type="InterPro" id="IPR012944">
    <property type="entry name" value="SusD_RagB_dom"/>
</dbReference>
<dbReference type="SUPFAM" id="SSF48452">
    <property type="entry name" value="TPR-like"/>
    <property type="match status" value="1"/>
</dbReference>
<evidence type="ECO:0000256" key="5">
    <source>
        <dbReference type="ARBA" id="ARBA00023237"/>
    </source>
</evidence>
<dbReference type="Pfam" id="PF07980">
    <property type="entry name" value="SusD_RagB"/>
    <property type="match status" value="1"/>
</dbReference>
<keyword evidence="3" id="KW-0732">Signal</keyword>
<comment type="similarity">
    <text evidence="2">Belongs to the SusD family.</text>
</comment>
<dbReference type="STRING" id="1419482.SAMN05444266_101678"/>